<protein>
    <submittedName>
        <fullName evidence="1">LmbE family protein</fullName>
    </submittedName>
</protein>
<dbReference type="Pfam" id="PF02585">
    <property type="entry name" value="PIG-L"/>
    <property type="match status" value="1"/>
</dbReference>
<dbReference type="SUPFAM" id="SSF102588">
    <property type="entry name" value="LmbE-like"/>
    <property type="match status" value="1"/>
</dbReference>
<dbReference type="GO" id="GO:0016811">
    <property type="term" value="F:hydrolase activity, acting on carbon-nitrogen (but not peptide) bonds, in linear amides"/>
    <property type="evidence" value="ECO:0007669"/>
    <property type="project" value="TreeGrafter"/>
</dbReference>
<proteinExistence type="predicted"/>
<dbReference type="AlphaFoldDB" id="A0A0G0WKD1"/>
<reference evidence="1 2" key="1">
    <citation type="journal article" date="2015" name="Nature">
        <title>rRNA introns, odd ribosomes, and small enigmatic genomes across a large radiation of phyla.</title>
        <authorList>
            <person name="Brown C.T."/>
            <person name="Hug L.A."/>
            <person name="Thomas B.C."/>
            <person name="Sharon I."/>
            <person name="Castelle C.J."/>
            <person name="Singh A."/>
            <person name="Wilkins M.J."/>
            <person name="Williams K.H."/>
            <person name="Banfield J.F."/>
        </authorList>
    </citation>
    <scope>NUCLEOTIDE SEQUENCE [LARGE SCALE GENOMIC DNA]</scope>
</reference>
<organism evidence="1 2">
    <name type="scientific">Candidatus Daviesbacteria bacterium GW2011_GWB1_41_5</name>
    <dbReference type="NCBI Taxonomy" id="1618429"/>
    <lineage>
        <taxon>Bacteria</taxon>
        <taxon>Candidatus Daviesiibacteriota</taxon>
    </lineage>
</organism>
<comment type="caution">
    <text evidence="1">The sequence shown here is derived from an EMBL/GenBank/DDBJ whole genome shotgun (WGS) entry which is preliminary data.</text>
</comment>
<evidence type="ECO:0000313" key="2">
    <source>
        <dbReference type="Proteomes" id="UP000034753"/>
    </source>
</evidence>
<dbReference type="PANTHER" id="PTHR12993:SF11">
    <property type="entry name" value="N-ACETYLGLUCOSAMINYL-PHOSPHATIDYLINOSITOL DE-N-ACETYLASE"/>
    <property type="match status" value="1"/>
</dbReference>
<accession>A0A0G0WKD1</accession>
<dbReference type="InterPro" id="IPR003737">
    <property type="entry name" value="GlcNAc_PI_deacetylase-related"/>
</dbReference>
<dbReference type="EMBL" id="LCBN01000028">
    <property type="protein sequence ID" value="KKS13264.1"/>
    <property type="molecule type" value="Genomic_DNA"/>
</dbReference>
<dbReference type="PANTHER" id="PTHR12993">
    <property type="entry name" value="N-ACETYLGLUCOSAMINYL-PHOSPHATIDYLINOSITOL DE-N-ACETYLASE-RELATED"/>
    <property type="match status" value="1"/>
</dbReference>
<gene>
    <name evidence="1" type="ORF">UU67_C0028G0019</name>
</gene>
<dbReference type="Proteomes" id="UP000034753">
    <property type="component" value="Unassembled WGS sequence"/>
</dbReference>
<dbReference type="Gene3D" id="3.40.50.10320">
    <property type="entry name" value="LmbE-like"/>
    <property type="match status" value="1"/>
</dbReference>
<dbReference type="InterPro" id="IPR024078">
    <property type="entry name" value="LmbE-like_dom_sf"/>
</dbReference>
<sequence length="201" mass="22979">MERLKLDEGARVLVIVAHPDDETIWMGGTIARHKKVQWTLVALCLKSDPDRMPKFKRVAKHYGASGLICDLEDEGVMSIQESISAIQNILRKELPEKKWDVVFTHGANGEYGHPRHKGTHHAVKEMLKTGELKARTAFFFAYRLDEKKKVAIPQENVPRAVELSAKEWRAKRGIMKELYGFEAQSFENRSCAPIETFSKYV</sequence>
<evidence type="ECO:0000313" key="1">
    <source>
        <dbReference type="EMBL" id="KKS13264.1"/>
    </source>
</evidence>
<dbReference type="PATRIC" id="fig|1618429.3.peg.621"/>
<name>A0A0G0WKD1_9BACT</name>